<feature type="repeat" description="Hemopexin" evidence="1">
    <location>
        <begin position="306"/>
        <end position="355"/>
    </location>
</feature>
<reference evidence="3 4" key="1">
    <citation type="submission" date="2024-09" db="EMBL/GenBank/DDBJ databases">
        <title>Rethinking Asexuality: The Enigmatic Case of Functional Sexual Genes in Lepraria (Stereocaulaceae).</title>
        <authorList>
            <person name="Doellman M."/>
            <person name="Sun Y."/>
            <person name="Barcenas-Pena A."/>
            <person name="Lumbsch H.T."/>
            <person name="Grewe F."/>
        </authorList>
    </citation>
    <scope>NUCLEOTIDE SEQUENCE [LARGE SCALE GENOMIC DNA]</scope>
    <source>
        <strain evidence="3 4">Grewe 0041</strain>
    </source>
</reference>
<keyword evidence="4" id="KW-1185">Reference proteome</keyword>
<dbReference type="InterPro" id="IPR052738">
    <property type="entry name" value="ABC-Tungstate_binding"/>
</dbReference>
<protein>
    <recommendedName>
        <fullName evidence="2">PBP domain-containing protein</fullName>
    </recommendedName>
</protein>
<evidence type="ECO:0000313" key="4">
    <source>
        <dbReference type="Proteomes" id="UP001590951"/>
    </source>
</evidence>
<evidence type="ECO:0000313" key="3">
    <source>
        <dbReference type="EMBL" id="KAL2048018.1"/>
    </source>
</evidence>
<evidence type="ECO:0000256" key="1">
    <source>
        <dbReference type="PROSITE-ProRule" id="PRU01011"/>
    </source>
</evidence>
<dbReference type="Gene3D" id="2.110.10.10">
    <property type="entry name" value="Hemopexin-like domain"/>
    <property type="match status" value="1"/>
</dbReference>
<dbReference type="SUPFAM" id="SSF50923">
    <property type="entry name" value="Hemopexin-like domain"/>
    <property type="match status" value="1"/>
</dbReference>
<dbReference type="Gene3D" id="3.40.190.10">
    <property type="entry name" value="Periplasmic binding protein-like II"/>
    <property type="match status" value="2"/>
</dbReference>
<proteinExistence type="predicted"/>
<name>A0ABR4AS91_9LECA</name>
<organism evidence="3 4">
    <name type="scientific">Lepraria finkii</name>
    <dbReference type="NCBI Taxonomy" id="1340010"/>
    <lineage>
        <taxon>Eukaryota</taxon>
        <taxon>Fungi</taxon>
        <taxon>Dikarya</taxon>
        <taxon>Ascomycota</taxon>
        <taxon>Pezizomycotina</taxon>
        <taxon>Lecanoromycetes</taxon>
        <taxon>OSLEUM clade</taxon>
        <taxon>Lecanoromycetidae</taxon>
        <taxon>Lecanorales</taxon>
        <taxon>Lecanorineae</taxon>
        <taxon>Stereocaulaceae</taxon>
        <taxon>Lepraria</taxon>
    </lineage>
</organism>
<gene>
    <name evidence="3" type="ORF">ABVK25_011114</name>
</gene>
<dbReference type="InterPro" id="IPR036375">
    <property type="entry name" value="Hemopexin-like_dom_sf"/>
</dbReference>
<accession>A0ABR4AS91</accession>
<evidence type="ECO:0000259" key="2">
    <source>
        <dbReference type="Pfam" id="PF12849"/>
    </source>
</evidence>
<dbReference type="Pfam" id="PF12849">
    <property type="entry name" value="PBP_like_2"/>
    <property type="match status" value="1"/>
</dbReference>
<dbReference type="InterPro" id="IPR018487">
    <property type="entry name" value="Hemopexin-like_repeat"/>
</dbReference>
<dbReference type="EMBL" id="JBHFEH010000085">
    <property type="protein sequence ID" value="KAL2048018.1"/>
    <property type="molecule type" value="Genomic_DNA"/>
</dbReference>
<dbReference type="PANTHER" id="PTHR37945:SF1">
    <property type="entry name" value="EXTRACELLULAR TUNGSTATE BINDING PROTEIN"/>
    <property type="match status" value="1"/>
</dbReference>
<sequence length="522" mass="58464">MTSAPTVTPAVMANAVSLYPNPRVALKIGTGGSGQSGLLQALAEEFIKFSQEKGSPKFSVEWYTSDTSVSIDYLHKNVVDVGITYHAIAESTALEKGVIDRVEYVWRDHWMLVGPKANPAKLPTDGSSSIYALLTKLFSAMEDSKGSQTPIKFLSRYDSSACNITESTLWSTIGQTPWAPPVSSWYHMLKDFPFQAIRQAAELGEYTLTDRGTWCAIESTVRDGLTIFAQGKDDEDDPLLNPAHLLVGTHAKNKAMANSFADWMIQEDGGQRLVKEFRRNGYDLYTTAPVGVNPLNKVNGLLRPVPKPYRAAVQLPTSSHEMYFFKDDRYVRIDVVMDTISYHTAKNIRDMWKSLVAAEITRVDAILPNPDEKYQAYFFCGLRCALIDIHYDKVITTFNFASTWKTLEAAGFNTINAALPWLFQNNTHAAYFFSGTKCVCIDLATDKVIYPVADIATRFKTLARLKFTTVDTAILKPERQNEQAYFFSDDRWALVGLDRDSLDGGPDFVKDSWKALHQADFY</sequence>
<comment type="caution">
    <text evidence="3">The sequence shown here is derived from an EMBL/GenBank/DDBJ whole genome shotgun (WGS) entry which is preliminary data.</text>
</comment>
<dbReference type="PROSITE" id="PS51642">
    <property type="entry name" value="HEMOPEXIN_2"/>
    <property type="match status" value="1"/>
</dbReference>
<dbReference type="SUPFAM" id="SSF53850">
    <property type="entry name" value="Periplasmic binding protein-like II"/>
    <property type="match status" value="1"/>
</dbReference>
<feature type="domain" description="PBP" evidence="2">
    <location>
        <begin position="26"/>
        <end position="267"/>
    </location>
</feature>
<dbReference type="InterPro" id="IPR024370">
    <property type="entry name" value="PBP_domain"/>
</dbReference>
<dbReference type="PANTHER" id="PTHR37945">
    <property type="entry name" value="EXTRACELLULAR TUNGSTATE BINDING PROTEIN"/>
    <property type="match status" value="1"/>
</dbReference>
<dbReference type="Proteomes" id="UP001590951">
    <property type="component" value="Unassembled WGS sequence"/>
</dbReference>